<dbReference type="EMBL" id="GBRH01236364">
    <property type="protein sequence ID" value="JAD61531.1"/>
    <property type="molecule type" value="Transcribed_RNA"/>
</dbReference>
<reference evidence="2" key="1">
    <citation type="submission" date="2014-09" db="EMBL/GenBank/DDBJ databases">
        <authorList>
            <person name="Magalhaes I.L.F."/>
            <person name="Oliveira U."/>
            <person name="Santos F.R."/>
            <person name="Vidigal T.H.D.A."/>
            <person name="Brescovit A.D."/>
            <person name="Santos A.J."/>
        </authorList>
    </citation>
    <scope>NUCLEOTIDE SEQUENCE</scope>
    <source>
        <tissue evidence="2">Shoot tissue taken approximately 20 cm above the soil surface</tissue>
    </source>
</reference>
<name>A0A0A9BDX7_ARUDO</name>
<organism evidence="2">
    <name type="scientific">Arundo donax</name>
    <name type="common">Giant reed</name>
    <name type="synonym">Donax arundinaceus</name>
    <dbReference type="NCBI Taxonomy" id="35708"/>
    <lineage>
        <taxon>Eukaryota</taxon>
        <taxon>Viridiplantae</taxon>
        <taxon>Streptophyta</taxon>
        <taxon>Embryophyta</taxon>
        <taxon>Tracheophyta</taxon>
        <taxon>Spermatophyta</taxon>
        <taxon>Magnoliopsida</taxon>
        <taxon>Liliopsida</taxon>
        <taxon>Poales</taxon>
        <taxon>Poaceae</taxon>
        <taxon>PACMAD clade</taxon>
        <taxon>Arundinoideae</taxon>
        <taxon>Arundineae</taxon>
        <taxon>Arundo</taxon>
    </lineage>
</organism>
<protein>
    <submittedName>
        <fullName evidence="2">Uncharacterized protein</fullName>
    </submittedName>
</protein>
<dbReference type="AlphaFoldDB" id="A0A0A9BDX7"/>
<sequence length="21" mass="2338">MAVSPDKQAPEAGITTRRPRR</sequence>
<proteinExistence type="predicted"/>
<evidence type="ECO:0000256" key="1">
    <source>
        <dbReference type="SAM" id="MobiDB-lite"/>
    </source>
</evidence>
<accession>A0A0A9BDX7</accession>
<feature type="region of interest" description="Disordered" evidence="1">
    <location>
        <begin position="1"/>
        <end position="21"/>
    </location>
</feature>
<reference evidence="2" key="2">
    <citation type="journal article" date="2015" name="Data Brief">
        <title>Shoot transcriptome of the giant reed, Arundo donax.</title>
        <authorList>
            <person name="Barrero R.A."/>
            <person name="Guerrero F.D."/>
            <person name="Moolhuijzen P."/>
            <person name="Goolsby J.A."/>
            <person name="Tidwell J."/>
            <person name="Bellgard S.E."/>
            <person name="Bellgard M.I."/>
        </authorList>
    </citation>
    <scope>NUCLEOTIDE SEQUENCE</scope>
    <source>
        <tissue evidence="2">Shoot tissue taken approximately 20 cm above the soil surface</tissue>
    </source>
</reference>
<evidence type="ECO:0000313" key="2">
    <source>
        <dbReference type="EMBL" id="JAD61531.1"/>
    </source>
</evidence>